<evidence type="ECO:0000313" key="3">
    <source>
        <dbReference type="Proteomes" id="UP001208570"/>
    </source>
</evidence>
<feature type="compositionally biased region" description="Polar residues" evidence="1">
    <location>
        <begin position="83"/>
        <end position="99"/>
    </location>
</feature>
<feature type="region of interest" description="Disordered" evidence="1">
    <location>
        <begin position="79"/>
        <end position="99"/>
    </location>
</feature>
<name>A0AAD9MUD0_9ANNE</name>
<comment type="caution">
    <text evidence="2">The sequence shown here is derived from an EMBL/GenBank/DDBJ whole genome shotgun (WGS) entry which is preliminary data.</text>
</comment>
<dbReference type="EMBL" id="JAODUP010000781">
    <property type="protein sequence ID" value="KAK2144161.1"/>
    <property type="molecule type" value="Genomic_DNA"/>
</dbReference>
<protein>
    <submittedName>
        <fullName evidence="2">Uncharacterized protein</fullName>
    </submittedName>
</protein>
<evidence type="ECO:0000313" key="2">
    <source>
        <dbReference type="EMBL" id="KAK2144161.1"/>
    </source>
</evidence>
<dbReference type="Proteomes" id="UP001208570">
    <property type="component" value="Unassembled WGS sequence"/>
</dbReference>
<proteinExistence type="predicted"/>
<keyword evidence="3" id="KW-1185">Reference proteome</keyword>
<reference evidence="2" key="1">
    <citation type="journal article" date="2023" name="Mol. Biol. Evol.">
        <title>Third-Generation Sequencing Reveals the Adaptive Role of the Epigenome in Three Deep-Sea Polychaetes.</title>
        <authorList>
            <person name="Perez M."/>
            <person name="Aroh O."/>
            <person name="Sun Y."/>
            <person name="Lan Y."/>
            <person name="Juniper S.K."/>
            <person name="Young C.R."/>
            <person name="Angers B."/>
            <person name="Qian P.Y."/>
        </authorList>
    </citation>
    <scope>NUCLEOTIDE SEQUENCE</scope>
    <source>
        <strain evidence="2">P08H-3</strain>
    </source>
</reference>
<evidence type="ECO:0000256" key="1">
    <source>
        <dbReference type="SAM" id="MobiDB-lite"/>
    </source>
</evidence>
<sequence>MWKQAKFIPILKSGGFLLQNISRIMEKMIGYILTRLLLPHQNLFGFVRGNLTSDAIGRARPIPTALIYAEAIKPPIKTKMKGLQSSTNQSSHMTTPSSG</sequence>
<dbReference type="AlphaFoldDB" id="A0AAD9MUD0"/>
<accession>A0AAD9MUD0</accession>
<gene>
    <name evidence="2" type="ORF">LSH36_781g02022</name>
</gene>
<organism evidence="2 3">
    <name type="scientific">Paralvinella palmiformis</name>
    <dbReference type="NCBI Taxonomy" id="53620"/>
    <lineage>
        <taxon>Eukaryota</taxon>
        <taxon>Metazoa</taxon>
        <taxon>Spiralia</taxon>
        <taxon>Lophotrochozoa</taxon>
        <taxon>Annelida</taxon>
        <taxon>Polychaeta</taxon>
        <taxon>Sedentaria</taxon>
        <taxon>Canalipalpata</taxon>
        <taxon>Terebellida</taxon>
        <taxon>Terebelliformia</taxon>
        <taxon>Alvinellidae</taxon>
        <taxon>Paralvinella</taxon>
    </lineage>
</organism>